<dbReference type="EC" id="5.1.1.3" evidence="2 7"/>
<dbReference type="FunFam" id="3.40.50.1860:FF:000001">
    <property type="entry name" value="Glutamate racemase"/>
    <property type="match status" value="1"/>
</dbReference>
<comment type="catalytic activity">
    <reaction evidence="1 7">
        <text>L-glutamate = D-glutamate</text>
        <dbReference type="Rhea" id="RHEA:12813"/>
        <dbReference type="ChEBI" id="CHEBI:29985"/>
        <dbReference type="ChEBI" id="CHEBI:29986"/>
        <dbReference type="EC" id="5.1.1.3"/>
    </reaction>
</comment>
<evidence type="ECO:0000256" key="7">
    <source>
        <dbReference type="HAMAP-Rule" id="MF_00258"/>
    </source>
</evidence>
<dbReference type="NCBIfam" id="TIGR00067">
    <property type="entry name" value="glut_race"/>
    <property type="match status" value="1"/>
</dbReference>
<dbReference type="GO" id="GO:0009252">
    <property type="term" value="P:peptidoglycan biosynthetic process"/>
    <property type="evidence" value="ECO:0007669"/>
    <property type="project" value="UniProtKB-UniRule"/>
</dbReference>
<feature type="binding site" evidence="7">
    <location>
        <begin position="80"/>
        <end position="81"/>
    </location>
    <ligand>
        <name>substrate</name>
    </ligand>
</feature>
<keyword evidence="3 7" id="KW-0133">Cell shape</keyword>
<evidence type="ECO:0000256" key="6">
    <source>
        <dbReference type="ARBA" id="ARBA00023316"/>
    </source>
</evidence>
<evidence type="ECO:0000313" key="8">
    <source>
        <dbReference type="EMBL" id="CUQ31100.1"/>
    </source>
</evidence>
<name>A0A174VGJ1_BACT4</name>
<feature type="binding site" evidence="7">
    <location>
        <begin position="48"/>
        <end position="49"/>
    </location>
    <ligand>
        <name>substrate</name>
    </ligand>
</feature>
<proteinExistence type="inferred from homology"/>
<dbReference type="InterPro" id="IPR015942">
    <property type="entry name" value="Asp/Glu/hydantoin_racemase"/>
</dbReference>
<dbReference type="InterPro" id="IPR033134">
    <property type="entry name" value="Asp/Glu_racemase_AS_2"/>
</dbReference>
<dbReference type="EMBL" id="CZBI01000005">
    <property type="protein sequence ID" value="CUQ31100.1"/>
    <property type="molecule type" value="Genomic_DNA"/>
</dbReference>
<feature type="active site" description="Proton donor/acceptor" evidence="7">
    <location>
        <position position="198"/>
    </location>
</feature>
<evidence type="ECO:0000256" key="2">
    <source>
        <dbReference type="ARBA" id="ARBA00013090"/>
    </source>
</evidence>
<evidence type="ECO:0000256" key="5">
    <source>
        <dbReference type="ARBA" id="ARBA00023235"/>
    </source>
</evidence>
<keyword evidence="6 7" id="KW-0961">Cell wall biogenesis/degradation</keyword>
<feature type="binding site" evidence="7">
    <location>
        <begin position="199"/>
        <end position="200"/>
    </location>
    <ligand>
        <name>substrate</name>
    </ligand>
</feature>
<dbReference type="PANTHER" id="PTHR21198:SF2">
    <property type="entry name" value="GLUTAMATE RACEMASE"/>
    <property type="match status" value="1"/>
</dbReference>
<dbReference type="Gene3D" id="3.40.50.1860">
    <property type="match status" value="2"/>
</dbReference>
<dbReference type="UniPathway" id="UPA00219"/>
<dbReference type="SUPFAM" id="SSF53681">
    <property type="entry name" value="Aspartate/glutamate racemase"/>
    <property type="match status" value="2"/>
</dbReference>
<comment type="function">
    <text evidence="7">Provides the (R)-glutamate required for cell wall biosynthesis.</text>
</comment>
<reference evidence="8 9" key="1">
    <citation type="submission" date="2015-09" db="EMBL/GenBank/DDBJ databases">
        <authorList>
            <consortium name="Pathogen Informatics"/>
        </authorList>
    </citation>
    <scope>NUCLEOTIDE SEQUENCE [LARGE SCALE GENOMIC DNA]</scope>
    <source>
        <strain evidence="8 9">2789STDY5834945</strain>
    </source>
</reference>
<keyword evidence="4 7" id="KW-0573">Peptidoglycan synthesis</keyword>
<accession>A0A174VGJ1</accession>
<feature type="active site" description="Proton donor/acceptor" evidence="7">
    <location>
        <position position="79"/>
    </location>
</feature>
<dbReference type="InterPro" id="IPR001920">
    <property type="entry name" value="Asp/Glu_race"/>
</dbReference>
<feature type="binding site" evidence="7">
    <location>
        <begin position="16"/>
        <end position="17"/>
    </location>
    <ligand>
        <name>substrate</name>
    </ligand>
</feature>
<gene>
    <name evidence="8" type="primary">racE</name>
    <name evidence="7" type="synonym">murI</name>
    <name evidence="8" type="ORF">ERS852557_03488</name>
</gene>
<dbReference type="GO" id="GO:0008360">
    <property type="term" value="P:regulation of cell shape"/>
    <property type="evidence" value="ECO:0007669"/>
    <property type="project" value="UniProtKB-KW"/>
</dbReference>
<dbReference type="PANTHER" id="PTHR21198">
    <property type="entry name" value="GLUTAMATE RACEMASE"/>
    <property type="match status" value="1"/>
</dbReference>
<dbReference type="AlphaFoldDB" id="A0A174VGJ1"/>
<dbReference type="HAMAP" id="MF_00258">
    <property type="entry name" value="Glu_racemase"/>
    <property type="match status" value="1"/>
</dbReference>
<evidence type="ECO:0000256" key="3">
    <source>
        <dbReference type="ARBA" id="ARBA00022960"/>
    </source>
</evidence>
<evidence type="ECO:0000313" key="9">
    <source>
        <dbReference type="Proteomes" id="UP000095541"/>
    </source>
</evidence>
<sequence>MKQHLSHTPGPIGVFDSGYGGLTILNKIREALPEYDYVYLGDNARTPYGTRSFEIVYEFTLQAVNKLFEMGCHLVILACNTASAKALRSIQMNDLPGIDPERRVLGVIRPTVECIGDITQSRHIGVLATAGTIKSESYPLEIHKLFPDIQVSGMACPMWVPLVENNESQNEGADYFIRKYIDQLLSKDPEIDTMILGCTHYPILLPKIQEYTPKHIRIVAQGEYVAESLKDYLSRHPEMKTKCTQNGNCLFYTTEAEEKFVESASSFLNQQIDVKRISLE</sequence>
<dbReference type="GO" id="GO:0071555">
    <property type="term" value="P:cell wall organization"/>
    <property type="evidence" value="ECO:0007669"/>
    <property type="project" value="UniProtKB-KW"/>
</dbReference>
<evidence type="ECO:0000256" key="1">
    <source>
        <dbReference type="ARBA" id="ARBA00001602"/>
    </source>
</evidence>
<dbReference type="InterPro" id="IPR004391">
    <property type="entry name" value="Glu_race"/>
</dbReference>
<dbReference type="PROSITE" id="PS00924">
    <property type="entry name" value="ASP_GLU_RACEMASE_2"/>
    <property type="match status" value="1"/>
</dbReference>
<dbReference type="RefSeq" id="WP_055220433.1">
    <property type="nucleotide sequence ID" value="NZ_CZBI01000005.1"/>
</dbReference>
<dbReference type="InterPro" id="IPR018187">
    <property type="entry name" value="Asp/Glu_racemase_AS_1"/>
</dbReference>
<comment type="pathway">
    <text evidence="7">Cell wall biogenesis; peptidoglycan biosynthesis.</text>
</comment>
<protein>
    <recommendedName>
        <fullName evidence="2 7">Glutamate racemase</fullName>
        <ecNumber evidence="2 7">5.1.1.3</ecNumber>
    </recommendedName>
</protein>
<dbReference type="GO" id="GO:0008881">
    <property type="term" value="F:glutamate racemase activity"/>
    <property type="evidence" value="ECO:0007669"/>
    <property type="project" value="UniProtKB-UniRule"/>
</dbReference>
<evidence type="ECO:0000256" key="4">
    <source>
        <dbReference type="ARBA" id="ARBA00022984"/>
    </source>
</evidence>
<dbReference type="PROSITE" id="PS00923">
    <property type="entry name" value="ASP_GLU_RACEMASE_1"/>
    <property type="match status" value="1"/>
</dbReference>
<keyword evidence="5 7" id="KW-0413">Isomerase</keyword>
<dbReference type="Proteomes" id="UP000095541">
    <property type="component" value="Unassembled WGS sequence"/>
</dbReference>
<organism evidence="8 9">
    <name type="scientific">Bacteroides thetaiotaomicron</name>
    <dbReference type="NCBI Taxonomy" id="818"/>
    <lineage>
        <taxon>Bacteria</taxon>
        <taxon>Pseudomonadati</taxon>
        <taxon>Bacteroidota</taxon>
        <taxon>Bacteroidia</taxon>
        <taxon>Bacteroidales</taxon>
        <taxon>Bacteroidaceae</taxon>
        <taxon>Bacteroides</taxon>
    </lineage>
</organism>
<dbReference type="Pfam" id="PF01177">
    <property type="entry name" value="Asp_Glu_race"/>
    <property type="match status" value="1"/>
</dbReference>
<comment type="similarity">
    <text evidence="7">Belongs to the aspartate/glutamate racemases family.</text>
</comment>